<gene>
    <name evidence="2" type="ORF">TFUB20_00937</name>
</gene>
<protein>
    <recommendedName>
        <fullName evidence="4">Leucine-rich repeat domain-containing protein</fullName>
    </recommendedName>
</protein>
<sequence precursor="true">MKTNIFTLWMMGLLLVPLSAQAQTSGTTGPLQWNYHADTKTLAVTGTGVMPDYTSKDDQPWKAFRAEIEKITVADGVKTVGKRAFYECSKLTSITLPASVTELGYQAFSKCTALKNIALPSGIKTIRSQAFVNCTALTTFDVDAGNMHFTSADGVLYDKAKTKLIYYPAGKMETTFNVPAGVHDIGSYSFSNCITLQSITLPTGAKTIGSRAFEGCTALQSIHLPNSISTIGGYAFSSCKALSSITFSANITKIGSHAFADCTGLKEVTAQWTVPLAVEENIFKKVALSSLTLKVPAGKVQAYKSTPVWKEFAYIAEVANQERIDGLRIYVAHGILYLTLPAPQTVQIYNVNGMAVKILTLGPGEHIEPLAKGIYLVRIGDTVEKILVK</sequence>
<evidence type="ECO:0000313" key="2">
    <source>
        <dbReference type="EMBL" id="SCQ20151.1"/>
    </source>
</evidence>
<dbReference type="InterPro" id="IPR032675">
    <property type="entry name" value="LRR_dom_sf"/>
</dbReference>
<proteinExistence type="predicted"/>
<name>A0A1D3UJ59_TANFO</name>
<dbReference type="SUPFAM" id="SSF52058">
    <property type="entry name" value="L domain-like"/>
    <property type="match status" value="1"/>
</dbReference>
<dbReference type="Gene3D" id="3.80.10.10">
    <property type="entry name" value="Ribonuclease Inhibitor"/>
    <property type="match status" value="1"/>
</dbReference>
<feature type="chain" id="PRO_5008922462" description="Leucine-rich repeat domain-containing protein" evidence="1">
    <location>
        <begin position="23"/>
        <end position="389"/>
    </location>
</feature>
<dbReference type="Pfam" id="PF13306">
    <property type="entry name" value="LRR_5"/>
    <property type="match status" value="2"/>
</dbReference>
<dbReference type="PANTHER" id="PTHR45661:SF3">
    <property type="entry name" value="IG-LIKE DOMAIN-CONTAINING PROTEIN"/>
    <property type="match status" value="1"/>
</dbReference>
<evidence type="ECO:0000256" key="1">
    <source>
        <dbReference type="SAM" id="SignalP"/>
    </source>
</evidence>
<feature type="signal peptide" evidence="1">
    <location>
        <begin position="1"/>
        <end position="22"/>
    </location>
</feature>
<evidence type="ECO:0000313" key="3">
    <source>
        <dbReference type="Proteomes" id="UP000182057"/>
    </source>
</evidence>
<dbReference type="RefSeq" id="WP_074449647.1">
    <property type="nucleotide sequence ID" value="NZ_FMMM01000033.1"/>
</dbReference>
<dbReference type="Proteomes" id="UP000182057">
    <property type="component" value="Unassembled WGS sequence"/>
</dbReference>
<dbReference type="EMBL" id="FMMM01000033">
    <property type="protein sequence ID" value="SCQ20151.1"/>
    <property type="molecule type" value="Genomic_DNA"/>
</dbReference>
<accession>A0A1D3UJ59</accession>
<evidence type="ECO:0008006" key="4">
    <source>
        <dbReference type="Google" id="ProtNLM"/>
    </source>
</evidence>
<dbReference type="InterPro" id="IPR026906">
    <property type="entry name" value="LRR_5"/>
</dbReference>
<reference evidence="2 3" key="1">
    <citation type="submission" date="2016-09" db="EMBL/GenBank/DDBJ databases">
        <authorList>
            <person name="Capua I."/>
            <person name="De Benedictis P."/>
            <person name="Joannis T."/>
            <person name="Lombin L.H."/>
            <person name="Cattoli G."/>
        </authorList>
    </citation>
    <scope>NUCLEOTIDE SEQUENCE [LARGE SCALE GENOMIC DNA]</scope>
    <source>
        <strain evidence="2 3">UB20</strain>
    </source>
</reference>
<dbReference type="PANTHER" id="PTHR45661">
    <property type="entry name" value="SURFACE ANTIGEN"/>
    <property type="match status" value="1"/>
</dbReference>
<dbReference type="AlphaFoldDB" id="A0A1D3UJ59"/>
<keyword evidence="1" id="KW-0732">Signal</keyword>
<organism evidence="2 3">
    <name type="scientific">Tannerella forsythia</name>
    <name type="common">Bacteroides forsythus</name>
    <dbReference type="NCBI Taxonomy" id="28112"/>
    <lineage>
        <taxon>Bacteria</taxon>
        <taxon>Pseudomonadati</taxon>
        <taxon>Bacteroidota</taxon>
        <taxon>Bacteroidia</taxon>
        <taxon>Bacteroidales</taxon>
        <taxon>Tannerellaceae</taxon>
        <taxon>Tannerella</taxon>
    </lineage>
</organism>
<dbReference type="InterPro" id="IPR053139">
    <property type="entry name" value="Surface_bspA-like"/>
</dbReference>
<dbReference type="OrthoDB" id="1071848at2"/>